<sequence>MGSLSFPSPSRAAPQSPENSTSRYSIFASFSSTIVTNDVTVTNWIACYDPSNNTWSYVTSIPDFPENHVLKDFAMVSISNSIYIIGGRLCRKEKTQNAQYENDEFFDSDINVLSSVLRYDITFNQWSKCAQLNVPRYNFAYVVKDNKIYVAGGQSTLGSARGTSLSEVYHPLVDEWTQLPNMNRSRCKCVGVTWQGKIHVVGGFVQGGGFSQYVDRCSAELYDTSRGQWDLVAGMWQLDVPANQIVEVNGRLFSSGDCLNAWKGHIEVYDGKLNIWYMVEGSQKNIFPFEENGQPIHRLYLTMVPLGTRLYFFAGYRTVDNPSMTTSVVYAFDTSATGGEWKSFEPIQEEGERELCSHCCKYKLVCNQFTSLPRTNDVPIAYFHGSCLKKRFWYWIVLTRVELLTSIPQETQAEQQPEPLVTAPRRGRGPGRGRARGRGRTQPRARATTPVAERQVEFDDETGTFPVAPAVSRAGGGVQTLATHTLEHIAPQFQTPVAQPVGAVLPGVVA</sequence>
<dbReference type="PaxDb" id="4097-A0A1S4CPJ3"/>
<evidence type="ECO:0000256" key="1">
    <source>
        <dbReference type="SAM" id="MobiDB-lite"/>
    </source>
</evidence>
<dbReference type="KEGG" id="nta:107821249"/>
<feature type="region of interest" description="Disordered" evidence="1">
    <location>
        <begin position="411"/>
        <end position="457"/>
    </location>
</feature>
<dbReference type="SUPFAM" id="SSF117281">
    <property type="entry name" value="Kelch motif"/>
    <property type="match status" value="1"/>
</dbReference>
<dbReference type="AlphaFoldDB" id="A0A1S4CPJ3"/>
<dbReference type="SMR" id="A0A1S4CPJ3"/>
<dbReference type="RefSeq" id="XP_016503158.1">
    <property type="nucleotide sequence ID" value="XM_016647672.1"/>
</dbReference>
<feature type="compositionally biased region" description="Basic residues" evidence="1">
    <location>
        <begin position="425"/>
        <end position="443"/>
    </location>
</feature>
<protein>
    <submittedName>
        <fullName evidence="2">Kelch-like protein 26</fullName>
    </submittedName>
</protein>
<evidence type="ECO:0000313" key="2">
    <source>
        <dbReference type="RefSeq" id="XP_016503158.1"/>
    </source>
</evidence>
<feature type="compositionally biased region" description="Low complexity" evidence="1">
    <location>
        <begin position="411"/>
        <end position="424"/>
    </location>
</feature>
<feature type="region of interest" description="Disordered" evidence="1">
    <location>
        <begin position="1"/>
        <end position="20"/>
    </location>
</feature>
<dbReference type="PANTHER" id="PTHR47365:SF1">
    <property type="entry name" value="F-BOX_KELCH-REPEAT PROTEIN"/>
    <property type="match status" value="1"/>
</dbReference>
<proteinExistence type="predicted"/>
<dbReference type="Gene3D" id="2.120.10.80">
    <property type="entry name" value="Kelch-type beta propeller"/>
    <property type="match status" value="1"/>
</dbReference>
<reference evidence="2" key="1">
    <citation type="submission" date="2025-08" db="UniProtKB">
        <authorList>
            <consortium name="RefSeq"/>
        </authorList>
    </citation>
    <scope>IDENTIFICATION</scope>
</reference>
<dbReference type="OrthoDB" id="45365at2759"/>
<gene>
    <name evidence="2" type="primary">LOC107821249</name>
</gene>
<dbReference type="Pfam" id="PF01344">
    <property type="entry name" value="Kelch_1"/>
    <property type="match status" value="1"/>
</dbReference>
<name>A0A1S4CPJ3_TOBAC</name>
<dbReference type="InterPro" id="IPR006652">
    <property type="entry name" value="Kelch_1"/>
</dbReference>
<dbReference type="PANTHER" id="PTHR47365">
    <property type="entry name" value="PLANT PROTEIN, PUTATIVE-RELATED"/>
    <property type="match status" value="1"/>
</dbReference>
<dbReference type="InterPro" id="IPR015915">
    <property type="entry name" value="Kelch-typ_b-propeller"/>
</dbReference>
<accession>A0A1S4CPJ3</accession>
<dbReference type="SMART" id="SM00612">
    <property type="entry name" value="Kelch"/>
    <property type="match status" value="2"/>
</dbReference>
<organism evidence="2">
    <name type="scientific">Nicotiana tabacum</name>
    <name type="common">Common tobacco</name>
    <dbReference type="NCBI Taxonomy" id="4097"/>
    <lineage>
        <taxon>Eukaryota</taxon>
        <taxon>Viridiplantae</taxon>
        <taxon>Streptophyta</taxon>
        <taxon>Embryophyta</taxon>
        <taxon>Tracheophyta</taxon>
        <taxon>Spermatophyta</taxon>
        <taxon>Magnoliopsida</taxon>
        <taxon>eudicotyledons</taxon>
        <taxon>Gunneridae</taxon>
        <taxon>Pentapetalae</taxon>
        <taxon>asterids</taxon>
        <taxon>lamiids</taxon>
        <taxon>Solanales</taxon>
        <taxon>Solanaceae</taxon>
        <taxon>Nicotianoideae</taxon>
        <taxon>Nicotianeae</taxon>
        <taxon>Nicotiana</taxon>
    </lineage>
</organism>